<accession>A0A6G1G1N0</accession>
<reference evidence="1 3" key="1">
    <citation type="submission" date="2020-01" db="EMBL/GenBank/DDBJ databases">
        <authorList>
            <consortium name="DOE Joint Genome Institute"/>
            <person name="Haridas S."/>
            <person name="Albert R."/>
            <person name="Binder M."/>
            <person name="Bloem J."/>
            <person name="Labutti K."/>
            <person name="Salamov A."/>
            <person name="Andreopoulos B."/>
            <person name="Baker S.E."/>
            <person name="Barry K."/>
            <person name="Bills G."/>
            <person name="Bluhm B.H."/>
            <person name="Cannon C."/>
            <person name="Castanera R."/>
            <person name="Culley D.E."/>
            <person name="Daum C."/>
            <person name="Ezra D."/>
            <person name="Gonzalez J.B."/>
            <person name="Henrissat B."/>
            <person name="Kuo A."/>
            <person name="Liang C."/>
            <person name="Lipzen A."/>
            <person name="Lutzoni F."/>
            <person name="Magnuson J."/>
            <person name="Mondo S."/>
            <person name="Nolan M."/>
            <person name="Ohm R."/>
            <person name="Pangilinan J."/>
            <person name="Park H.-J."/>
            <person name="Ramirez L."/>
            <person name="Alfaro M."/>
            <person name="Sun H."/>
            <person name="Tritt A."/>
            <person name="Yoshinaga Y."/>
            <person name="Zwiers L.-H."/>
            <person name="Turgeon B.G."/>
            <person name="Goodwin S.B."/>
            <person name="Spatafora J.W."/>
            <person name="Crous P.W."/>
            <person name="Grigoriev I.V."/>
        </authorList>
    </citation>
    <scope>NUCLEOTIDE SEQUENCE</scope>
    <source>
        <strain evidence="1 3">CBS 781.70</strain>
    </source>
</reference>
<name>A0A6G1G1N0_9PEZI</name>
<protein>
    <submittedName>
        <fullName evidence="1 3">Uncharacterized protein</fullName>
    </submittedName>
</protein>
<evidence type="ECO:0000313" key="2">
    <source>
        <dbReference type="Proteomes" id="UP000504638"/>
    </source>
</evidence>
<dbReference type="EMBL" id="ML975159">
    <property type="protein sequence ID" value="KAF1812017.1"/>
    <property type="molecule type" value="Genomic_DNA"/>
</dbReference>
<dbReference type="AlphaFoldDB" id="A0A6G1G1N0"/>
<proteinExistence type="predicted"/>
<evidence type="ECO:0000313" key="1">
    <source>
        <dbReference type="EMBL" id="KAF1812017.1"/>
    </source>
</evidence>
<organism evidence="1">
    <name type="scientific">Eremomyces bilateralis CBS 781.70</name>
    <dbReference type="NCBI Taxonomy" id="1392243"/>
    <lineage>
        <taxon>Eukaryota</taxon>
        <taxon>Fungi</taxon>
        <taxon>Dikarya</taxon>
        <taxon>Ascomycota</taxon>
        <taxon>Pezizomycotina</taxon>
        <taxon>Dothideomycetes</taxon>
        <taxon>Dothideomycetes incertae sedis</taxon>
        <taxon>Eremomycetales</taxon>
        <taxon>Eremomycetaceae</taxon>
        <taxon>Eremomyces</taxon>
    </lineage>
</organism>
<reference evidence="3" key="2">
    <citation type="submission" date="2020-04" db="EMBL/GenBank/DDBJ databases">
        <authorList>
            <consortium name="NCBI Genome Project"/>
        </authorList>
    </citation>
    <scope>NUCLEOTIDE SEQUENCE</scope>
    <source>
        <strain evidence="3">CBS 781.70</strain>
    </source>
</reference>
<dbReference type="PANTHER" id="PTHR42085">
    <property type="entry name" value="F-BOX DOMAIN-CONTAINING PROTEIN"/>
    <property type="match status" value="1"/>
</dbReference>
<dbReference type="OrthoDB" id="3913421at2759"/>
<gene>
    <name evidence="1 3" type="ORF">P152DRAFT_458971</name>
</gene>
<dbReference type="Proteomes" id="UP000504638">
    <property type="component" value="Unplaced"/>
</dbReference>
<evidence type="ECO:0000313" key="3">
    <source>
        <dbReference type="RefSeq" id="XP_033533648.1"/>
    </source>
</evidence>
<dbReference type="RefSeq" id="XP_033533648.1">
    <property type="nucleotide sequence ID" value="XM_033679583.1"/>
</dbReference>
<dbReference type="InterPro" id="IPR038883">
    <property type="entry name" value="AN11006-like"/>
</dbReference>
<reference evidence="3" key="3">
    <citation type="submission" date="2025-04" db="UniProtKB">
        <authorList>
            <consortium name="RefSeq"/>
        </authorList>
    </citation>
    <scope>IDENTIFICATION</scope>
    <source>
        <strain evidence="3">CBS 781.70</strain>
    </source>
</reference>
<keyword evidence="2" id="KW-1185">Reference proteome</keyword>
<sequence length="431" mass="49599">MARNWVLHRVCDTPPFMTAEDLSTATPYRLSVFHQSLKFIFLVRVTSLPAGLYHDLRSSRPESVPDRLRNALLSGDYMDSGFVDEYLEIVDEVSWRIGGYPRECVKVWRSLREAVALVTGQQIDVDAPKDVVIEDATPIFRFVDLPPSIKTRIYQICLRRGRVSVGDWSTYSVPTTLKRRTEYEVDVGDSRVVRKRTTYTCRLLGSGTWPIVALFQVNRSVGEEAATIFYGENQFRFLGTAKSTLAFLHDRMPRLRYIRNMSMRFCTDASIKFKGCYNITGSIPPAPRTFIGAWRRIFNALVHTTPGLKAFELLIDKDFWWHAPWYNGAEAVFTTPALGEPHGIRHYEGARNFLQHVARLAEVEIRLTIDETEEDEERGTVRRELDALMRAAAATRPWLALDEYPACTCGRRLLLSESCIWDKYEAWRRPR</sequence>
<dbReference type="PANTHER" id="PTHR42085:SF2">
    <property type="entry name" value="F-BOX DOMAIN-CONTAINING PROTEIN"/>
    <property type="match status" value="1"/>
</dbReference>
<dbReference type="GeneID" id="54420153"/>